<comment type="caution">
    <text evidence="1">The sequence shown here is derived from an EMBL/GenBank/DDBJ whole genome shotgun (WGS) entry which is preliminary data.</text>
</comment>
<feature type="non-terminal residue" evidence="1">
    <location>
        <position position="62"/>
    </location>
</feature>
<evidence type="ECO:0000313" key="1">
    <source>
        <dbReference type="EMBL" id="GAG51080.1"/>
    </source>
</evidence>
<dbReference type="AlphaFoldDB" id="X0Y5N7"/>
<reference evidence="1" key="1">
    <citation type="journal article" date="2014" name="Front. Microbiol.">
        <title>High frequency of phylogenetically diverse reductive dehalogenase-homologous genes in deep subseafloor sedimentary metagenomes.</title>
        <authorList>
            <person name="Kawai M."/>
            <person name="Futagami T."/>
            <person name="Toyoda A."/>
            <person name="Takaki Y."/>
            <person name="Nishi S."/>
            <person name="Hori S."/>
            <person name="Arai W."/>
            <person name="Tsubouchi T."/>
            <person name="Morono Y."/>
            <person name="Uchiyama I."/>
            <person name="Ito T."/>
            <person name="Fujiyama A."/>
            <person name="Inagaki F."/>
            <person name="Takami H."/>
        </authorList>
    </citation>
    <scope>NUCLEOTIDE SEQUENCE</scope>
    <source>
        <strain evidence="1">Expedition CK06-06</strain>
    </source>
</reference>
<accession>X0Y5N7</accession>
<protein>
    <submittedName>
        <fullName evidence="1">Uncharacterized protein</fullName>
    </submittedName>
</protein>
<proteinExistence type="predicted"/>
<sequence>MVIHKIYNFIGGLFQRDTDKELVADNQVINIKNFIPKYDGILEKRPGRDYILKKNAGYRITG</sequence>
<organism evidence="1">
    <name type="scientific">marine sediment metagenome</name>
    <dbReference type="NCBI Taxonomy" id="412755"/>
    <lineage>
        <taxon>unclassified sequences</taxon>
        <taxon>metagenomes</taxon>
        <taxon>ecological metagenomes</taxon>
    </lineage>
</organism>
<name>X0Y5N7_9ZZZZ</name>
<gene>
    <name evidence="1" type="ORF">S01H1_84183</name>
</gene>
<dbReference type="EMBL" id="BARS01057410">
    <property type="protein sequence ID" value="GAG51080.1"/>
    <property type="molecule type" value="Genomic_DNA"/>
</dbReference>